<evidence type="ECO:0000313" key="1">
    <source>
        <dbReference type="EMBL" id="MBB6132640.1"/>
    </source>
</evidence>
<keyword evidence="2" id="KW-1185">Reference proteome</keyword>
<sequence>MSRTKKNKNSFESYQTKKRLNRCGLISDSLQVLKNSNLRFDNVTDLAKFLAKRISESEGEPFVSTTLLRNLDYRILLQEAFDFELKTGNRGKSPVSRSGELELPAAVRQFQIENSNLKHENARLKARLSDLGGTGSVATSNQPILNEAMRPFEHDFVNTCNVLESVMSALEGFIKIDEQGRLVDRSTRRDNVIAEARLVAPYLRWSRTKN</sequence>
<reference evidence="1 2" key="1">
    <citation type="submission" date="2020-08" db="EMBL/GenBank/DDBJ databases">
        <title>The Agave Microbiome: Exploring the role of microbial communities in plant adaptations to desert environments.</title>
        <authorList>
            <person name="Partida-Martinez L.P."/>
        </authorList>
    </citation>
    <scope>NUCLEOTIDE SEQUENCE [LARGE SCALE GENOMIC DNA]</scope>
    <source>
        <strain evidence="1 2">AT3.2</strain>
    </source>
</reference>
<name>A0A7W9U7V5_9BURK</name>
<dbReference type="RefSeq" id="WP_183551144.1">
    <property type="nucleotide sequence ID" value="NZ_JACHBX010000001.1"/>
</dbReference>
<protein>
    <submittedName>
        <fullName evidence="1">Uncharacterized protein</fullName>
    </submittedName>
</protein>
<dbReference type="EMBL" id="JACHBX010000001">
    <property type="protein sequence ID" value="MBB6132640.1"/>
    <property type="molecule type" value="Genomic_DNA"/>
</dbReference>
<dbReference type="Proteomes" id="UP000540787">
    <property type="component" value="Unassembled WGS sequence"/>
</dbReference>
<proteinExistence type="predicted"/>
<comment type="caution">
    <text evidence="1">The sequence shown here is derived from an EMBL/GenBank/DDBJ whole genome shotgun (WGS) entry which is preliminary data.</text>
</comment>
<accession>A0A7W9U7V5</accession>
<organism evidence="1 2">
    <name type="scientific">Massilia aurea</name>
    <dbReference type="NCBI Taxonomy" id="373040"/>
    <lineage>
        <taxon>Bacteria</taxon>
        <taxon>Pseudomonadati</taxon>
        <taxon>Pseudomonadota</taxon>
        <taxon>Betaproteobacteria</taxon>
        <taxon>Burkholderiales</taxon>
        <taxon>Oxalobacteraceae</taxon>
        <taxon>Telluria group</taxon>
        <taxon>Massilia</taxon>
    </lineage>
</organism>
<dbReference type="AlphaFoldDB" id="A0A7W9U7V5"/>
<evidence type="ECO:0000313" key="2">
    <source>
        <dbReference type="Proteomes" id="UP000540787"/>
    </source>
</evidence>
<gene>
    <name evidence="1" type="ORF">HD842_000751</name>
</gene>